<dbReference type="GO" id="GO:0022857">
    <property type="term" value="F:transmembrane transporter activity"/>
    <property type="evidence" value="ECO:0007669"/>
    <property type="project" value="UniProtKB-UniRule"/>
</dbReference>
<evidence type="ECO:0000256" key="9">
    <source>
        <dbReference type="RuleBase" id="RU369079"/>
    </source>
</evidence>
<evidence type="ECO:0000256" key="5">
    <source>
        <dbReference type="ARBA" id="ARBA00022692"/>
    </source>
</evidence>
<dbReference type="Pfam" id="PF04290">
    <property type="entry name" value="DctQ"/>
    <property type="match status" value="1"/>
</dbReference>
<keyword evidence="12" id="KW-1185">Reference proteome</keyword>
<feature type="transmembrane region" description="Helical" evidence="9">
    <location>
        <begin position="22"/>
        <end position="44"/>
    </location>
</feature>
<accession>A0A4R1EPZ0</accession>
<evidence type="ECO:0000256" key="2">
    <source>
        <dbReference type="ARBA" id="ARBA00022448"/>
    </source>
</evidence>
<dbReference type="PANTHER" id="PTHR35011:SF4">
    <property type="entry name" value="SLL1102 PROTEIN"/>
    <property type="match status" value="1"/>
</dbReference>
<evidence type="ECO:0000256" key="8">
    <source>
        <dbReference type="ARBA" id="ARBA00038436"/>
    </source>
</evidence>
<evidence type="ECO:0000256" key="4">
    <source>
        <dbReference type="ARBA" id="ARBA00022519"/>
    </source>
</evidence>
<comment type="subunit">
    <text evidence="9">The complex comprises the extracytoplasmic solute receptor protein and the two transmembrane proteins.</text>
</comment>
<proteinExistence type="inferred from homology"/>
<evidence type="ECO:0000256" key="1">
    <source>
        <dbReference type="ARBA" id="ARBA00004429"/>
    </source>
</evidence>
<dbReference type="InterPro" id="IPR055348">
    <property type="entry name" value="DctQ"/>
</dbReference>
<dbReference type="GO" id="GO:0005886">
    <property type="term" value="C:plasma membrane"/>
    <property type="evidence" value="ECO:0007669"/>
    <property type="project" value="UniProtKB-SubCell"/>
</dbReference>
<name>A0A4R1EPZ0_9GAMM</name>
<reference evidence="11 12" key="1">
    <citation type="submission" date="2019-03" db="EMBL/GenBank/DDBJ databases">
        <title>Genomic Encyclopedia of Type Strains, Phase IV (KMG-IV): sequencing the most valuable type-strain genomes for metagenomic binning, comparative biology and taxonomic classification.</title>
        <authorList>
            <person name="Goeker M."/>
        </authorList>
    </citation>
    <scope>NUCLEOTIDE SEQUENCE [LARGE SCALE GENOMIC DNA]</scope>
    <source>
        <strain evidence="11 12">DSM 24830</strain>
    </source>
</reference>
<feature type="transmembrane region" description="Helical" evidence="9">
    <location>
        <begin position="92"/>
        <end position="114"/>
    </location>
</feature>
<keyword evidence="7 9" id="KW-0472">Membrane</keyword>
<evidence type="ECO:0000256" key="7">
    <source>
        <dbReference type="ARBA" id="ARBA00023136"/>
    </source>
</evidence>
<sequence length="172" mass="19719">MPTIAILFVKYVDKFNYRVGRIVMYGIFLMIGILMWSSISKAAFTIPAFWTLEVAQFVLVGYYLLGGAYSIQLGSNVRMDLFYSKWSDRRRAWTDSFTVLLLIFYLGVLLYGGIDSTLYAIKYQELSPSLWRPLMWPIKVIMCTGIFLMLLQAISELLKDIAKLRGAPINVV</sequence>
<feature type="transmembrane region" description="Helical" evidence="9">
    <location>
        <begin position="134"/>
        <end position="155"/>
    </location>
</feature>
<feature type="transmembrane region" description="Helical" evidence="9">
    <location>
        <begin position="50"/>
        <end position="71"/>
    </location>
</feature>
<keyword evidence="3" id="KW-1003">Cell membrane</keyword>
<dbReference type="InterPro" id="IPR007387">
    <property type="entry name" value="TRAP_DctQ"/>
</dbReference>
<evidence type="ECO:0000256" key="3">
    <source>
        <dbReference type="ARBA" id="ARBA00022475"/>
    </source>
</evidence>
<dbReference type="Proteomes" id="UP000294887">
    <property type="component" value="Unassembled WGS sequence"/>
</dbReference>
<evidence type="ECO:0000259" key="10">
    <source>
        <dbReference type="Pfam" id="PF04290"/>
    </source>
</evidence>
<comment type="caution">
    <text evidence="11">The sequence shown here is derived from an EMBL/GenBank/DDBJ whole genome shotgun (WGS) entry which is preliminary data.</text>
</comment>
<evidence type="ECO:0000256" key="6">
    <source>
        <dbReference type="ARBA" id="ARBA00022989"/>
    </source>
</evidence>
<keyword evidence="5 9" id="KW-0812">Transmembrane</keyword>
<protein>
    <recommendedName>
        <fullName evidence="9">TRAP transporter small permease protein</fullName>
    </recommendedName>
</protein>
<dbReference type="EMBL" id="SMFQ01000005">
    <property type="protein sequence ID" value="TCJ83093.1"/>
    <property type="molecule type" value="Genomic_DNA"/>
</dbReference>
<keyword evidence="2 9" id="KW-0813">Transport</keyword>
<evidence type="ECO:0000313" key="12">
    <source>
        <dbReference type="Proteomes" id="UP000294887"/>
    </source>
</evidence>
<keyword evidence="6 9" id="KW-1133">Transmembrane helix</keyword>
<comment type="function">
    <text evidence="9">Part of the tripartite ATP-independent periplasmic (TRAP) transport system.</text>
</comment>
<comment type="similarity">
    <text evidence="8 9">Belongs to the TRAP transporter small permease family.</text>
</comment>
<evidence type="ECO:0000313" key="11">
    <source>
        <dbReference type="EMBL" id="TCJ83093.1"/>
    </source>
</evidence>
<feature type="domain" description="Tripartite ATP-independent periplasmic transporters DctQ component" evidence="10">
    <location>
        <begin position="30"/>
        <end position="161"/>
    </location>
</feature>
<dbReference type="PANTHER" id="PTHR35011">
    <property type="entry name" value="2,3-DIKETO-L-GULONATE TRAP TRANSPORTER SMALL PERMEASE PROTEIN YIAM"/>
    <property type="match status" value="1"/>
</dbReference>
<gene>
    <name evidence="11" type="ORF">EV695_3831</name>
</gene>
<dbReference type="OrthoDB" id="9795655at2"/>
<organism evidence="11 12">
    <name type="scientific">Cocleimonas flava</name>
    <dbReference type="NCBI Taxonomy" id="634765"/>
    <lineage>
        <taxon>Bacteria</taxon>
        <taxon>Pseudomonadati</taxon>
        <taxon>Pseudomonadota</taxon>
        <taxon>Gammaproteobacteria</taxon>
        <taxon>Thiotrichales</taxon>
        <taxon>Thiotrichaceae</taxon>
        <taxon>Cocleimonas</taxon>
    </lineage>
</organism>
<dbReference type="RefSeq" id="WP_131907577.1">
    <property type="nucleotide sequence ID" value="NZ_BAAAFU010000007.1"/>
</dbReference>
<comment type="subcellular location">
    <subcellularLocation>
        <location evidence="1 9">Cell inner membrane</location>
        <topology evidence="1 9">Multi-pass membrane protein</topology>
    </subcellularLocation>
</comment>
<dbReference type="AlphaFoldDB" id="A0A4R1EPZ0"/>
<keyword evidence="4 9" id="KW-0997">Cell inner membrane</keyword>